<feature type="transmembrane region" description="Helical" evidence="1">
    <location>
        <begin position="125"/>
        <end position="145"/>
    </location>
</feature>
<feature type="transmembrane region" description="Helical" evidence="1">
    <location>
        <begin position="193"/>
        <end position="213"/>
    </location>
</feature>
<reference evidence="2 3" key="1">
    <citation type="submission" date="2019-07" db="EMBL/GenBank/DDBJ databases">
        <title>Genome sequencing of the stress-tolerant strain Azospirillum brasilense Az19.</title>
        <authorList>
            <person name="Maroniche G.A."/>
            <person name="Garcia J.E."/>
            <person name="Pagnussat L."/>
            <person name="Amenta M."/>
            <person name="Creus C.M."/>
        </authorList>
    </citation>
    <scope>NUCLEOTIDE SEQUENCE [LARGE SCALE GENOMIC DNA]</scope>
    <source>
        <strain evidence="2 3">Az19</strain>
    </source>
</reference>
<organism evidence="2 3">
    <name type="scientific">Azospirillum argentinense</name>
    <dbReference type="NCBI Taxonomy" id="2970906"/>
    <lineage>
        <taxon>Bacteria</taxon>
        <taxon>Pseudomonadati</taxon>
        <taxon>Pseudomonadota</taxon>
        <taxon>Alphaproteobacteria</taxon>
        <taxon>Rhodospirillales</taxon>
        <taxon>Azospirillaceae</taxon>
        <taxon>Azospirillum</taxon>
    </lineage>
</organism>
<evidence type="ECO:0000313" key="2">
    <source>
        <dbReference type="EMBL" id="KAA1052717.1"/>
    </source>
</evidence>
<feature type="transmembrane region" description="Helical" evidence="1">
    <location>
        <begin position="243"/>
        <end position="266"/>
    </location>
</feature>
<evidence type="ECO:0000313" key="3">
    <source>
        <dbReference type="Proteomes" id="UP000325333"/>
    </source>
</evidence>
<dbReference type="AlphaFoldDB" id="A0A5B0KJ91"/>
<feature type="transmembrane region" description="Helical" evidence="1">
    <location>
        <begin position="220"/>
        <end position="237"/>
    </location>
</feature>
<keyword evidence="1" id="KW-0812">Transmembrane</keyword>
<feature type="transmembrane region" description="Helical" evidence="1">
    <location>
        <begin position="102"/>
        <end position="119"/>
    </location>
</feature>
<dbReference type="Proteomes" id="UP000325333">
    <property type="component" value="Unassembled WGS sequence"/>
</dbReference>
<evidence type="ECO:0000256" key="1">
    <source>
        <dbReference type="SAM" id="Phobius"/>
    </source>
</evidence>
<keyword evidence="1" id="KW-0472">Membrane</keyword>
<feature type="transmembrane region" description="Helical" evidence="1">
    <location>
        <begin position="71"/>
        <end position="90"/>
    </location>
</feature>
<accession>A0A5B0KJ91</accession>
<keyword evidence="1" id="KW-1133">Transmembrane helix</keyword>
<protein>
    <recommendedName>
        <fullName evidence="4">O-antigen ligase domain-containing protein</fullName>
    </recommendedName>
</protein>
<feature type="transmembrane region" description="Helical" evidence="1">
    <location>
        <begin position="325"/>
        <end position="349"/>
    </location>
</feature>
<gene>
    <name evidence="2" type="ORF">FH063_004024</name>
</gene>
<feature type="transmembrane region" description="Helical" evidence="1">
    <location>
        <begin position="361"/>
        <end position="380"/>
    </location>
</feature>
<comment type="caution">
    <text evidence="2">The sequence shown here is derived from an EMBL/GenBank/DDBJ whole genome shotgun (WGS) entry which is preliminary data.</text>
</comment>
<feature type="transmembrane region" description="Helical" evidence="1">
    <location>
        <begin position="31"/>
        <end position="51"/>
    </location>
</feature>
<proteinExistence type="predicted"/>
<feature type="transmembrane region" description="Helical" evidence="1">
    <location>
        <begin position="166"/>
        <end position="187"/>
    </location>
</feature>
<name>A0A5B0KJ91_9PROT</name>
<dbReference type="RefSeq" id="WP_247887895.1">
    <property type="nucleotide sequence ID" value="NZ_VEWN01000021.1"/>
</dbReference>
<sequence>MAGRGVALGRAAGLFLALILYGLLSAPAPGRIRLAEAAIGALLVLGVGLLRPLSVATGHALLERDSPPWELPAVLALAVLLWCPLMRGVWLDWAPDDMLRDVVPLLYLFLPVLVVPMLRAAPDRAVALLAAGMALAGIGFALRWWKQAHWGFGAIGVRAMADGGVYLLNAPSVLFAAIALPVFGVGALARGRWLWGAVGVAAILGGLLCLAALAGAVHRMALGLAAMAFAALGLWWLRRAPLAALGVGMAALLSVTLFPELLLGALGQAAEKTRLAGANTRWEEAEAALGQALSSPTAFLFGQGWGALLANPAVGGWRVSYTHTLATYAVAKAGVVGLCALVAYFGGLAPRVLAFLRSDPALGWAVVAPLLMALLAHTSFKYLDTGLLLTLAVLGAERGKRLPTG</sequence>
<evidence type="ECO:0008006" key="4">
    <source>
        <dbReference type="Google" id="ProtNLM"/>
    </source>
</evidence>
<feature type="transmembrane region" description="Helical" evidence="1">
    <location>
        <begin position="6"/>
        <end position="24"/>
    </location>
</feature>
<dbReference type="EMBL" id="VEWN01000021">
    <property type="protein sequence ID" value="KAA1052717.1"/>
    <property type="molecule type" value="Genomic_DNA"/>
</dbReference>